<dbReference type="AlphaFoldDB" id="A0A3P8RJZ3"/>
<dbReference type="Proteomes" id="UP000265100">
    <property type="component" value="Chromosome 13"/>
</dbReference>
<sequence length="216" mass="23779">MALKATLTWLCSLAVLSSCVAHETIPLNCSSQAELWERLSADLSVAVECGENPPSSWTAQQTAALELYMRNLTDTLHKHQLKECQGSEPTQCKEAEVPKNGGLACATVANKRYCKPMCNYGYDFGFLRKRRVFDECSGQTGYQWQSQYVGGNKLAECIEASIQVSGATTAYFPKDQDCITTKSSSQMQNRILEDFTAELKGKGIQGELKYACLVCG</sequence>
<dbReference type="Ensembl" id="ENSACLT00000042221.2">
    <property type="protein sequence ID" value="ENSACLP00000041251.1"/>
    <property type="gene ID" value="ENSACLG00000027771.2"/>
</dbReference>
<feature type="chain" id="PRO_5018096453" evidence="1">
    <location>
        <begin position="22"/>
        <end position="216"/>
    </location>
</feature>
<protein>
    <submittedName>
        <fullName evidence="2">Uncharacterized protein</fullName>
    </submittedName>
</protein>
<dbReference type="PROSITE" id="PS51257">
    <property type="entry name" value="PROKAR_LIPOPROTEIN"/>
    <property type="match status" value="1"/>
</dbReference>
<reference evidence="2" key="1">
    <citation type="submission" date="2018-05" db="EMBL/GenBank/DDBJ databases">
        <authorList>
            <person name="Datahose"/>
        </authorList>
    </citation>
    <scope>NUCLEOTIDE SEQUENCE</scope>
</reference>
<evidence type="ECO:0000313" key="3">
    <source>
        <dbReference type="Proteomes" id="UP000265100"/>
    </source>
</evidence>
<feature type="signal peptide" evidence="1">
    <location>
        <begin position="1"/>
        <end position="21"/>
    </location>
</feature>
<evidence type="ECO:0000313" key="2">
    <source>
        <dbReference type="Ensembl" id="ENSACLP00000041251.1"/>
    </source>
</evidence>
<dbReference type="OMA" id="KCGENPP"/>
<name>A0A3P8RJZ3_ASTCA</name>
<evidence type="ECO:0000256" key="1">
    <source>
        <dbReference type="SAM" id="SignalP"/>
    </source>
</evidence>
<dbReference type="OrthoDB" id="9948000at2759"/>
<reference evidence="2" key="3">
    <citation type="submission" date="2025-09" db="UniProtKB">
        <authorList>
            <consortium name="Ensembl"/>
        </authorList>
    </citation>
    <scope>IDENTIFICATION</scope>
</reference>
<dbReference type="RefSeq" id="XP_026045969.1">
    <property type="nucleotide sequence ID" value="XM_026190184.1"/>
</dbReference>
<dbReference type="Bgee" id="ENSACLG00000027771">
    <property type="expression patterns" value="Expressed in liver"/>
</dbReference>
<proteinExistence type="predicted"/>
<keyword evidence="1" id="KW-0732">Signal</keyword>
<organism evidence="2 3">
    <name type="scientific">Astatotilapia calliptera</name>
    <name type="common">Eastern happy</name>
    <name type="synonym">Chromis callipterus</name>
    <dbReference type="NCBI Taxonomy" id="8154"/>
    <lineage>
        <taxon>Eukaryota</taxon>
        <taxon>Metazoa</taxon>
        <taxon>Chordata</taxon>
        <taxon>Craniata</taxon>
        <taxon>Vertebrata</taxon>
        <taxon>Euteleostomi</taxon>
        <taxon>Actinopterygii</taxon>
        <taxon>Neopterygii</taxon>
        <taxon>Teleostei</taxon>
        <taxon>Neoteleostei</taxon>
        <taxon>Acanthomorphata</taxon>
        <taxon>Ovalentaria</taxon>
        <taxon>Cichlomorphae</taxon>
        <taxon>Cichliformes</taxon>
        <taxon>Cichlidae</taxon>
        <taxon>African cichlids</taxon>
        <taxon>Pseudocrenilabrinae</taxon>
        <taxon>Haplochromini</taxon>
        <taxon>Astatotilapia</taxon>
    </lineage>
</organism>
<dbReference type="GeneID" id="113034974"/>
<dbReference type="GeneTree" id="ENSGT00610000086460"/>
<keyword evidence="3" id="KW-1185">Reference proteome</keyword>
<accession>A0A3P8RJZ3</accession>
<reference evidence="2" key="2">
    <citation type="submission" date="2025-08" db="UniProtKB">
        <authorList>
            <consortium name="Ensembl"/>
        </authorList>
    </citation>
    <scope>IDENTIFICATION</scope>
</reference>